<feature type="region of interest" description="Disordered" evidence="1">
    <location>
        <begin position="110"/>
        <end position="131"/>
    </location>
</feature>
<evidence type="ECO:0000256" key="1">
    <source>
        <dbReference type="SAM" id="MobiDB-lite"/>
    </source>
</evidence>
<gene>
    <name evidence="2" type="ORF">EBH_0006700</name>
</gene>
<reference evidence="2" key="2">
    <citation type="submission" date="2013-10" db="EMBL/GenBank/DDBJ databases">
        <authorList>
            <person name="Aslett M."/>
        </authorList>
    </citation>
    <scope>NUCLEOTIDE SEQUENCE [LARGE SCALE GENOMIC DNA]</scope>
    <source>
        <strain evidence="2">Houghton</strain>
    </source>
</reference>
<proteinExistence type="predicted"/>
<name>U6LSW8_9EIME</name>
<dbReference type="PANTHER" id="PTHR14312">
    <property type="entry name" value="CREB/ATF BZIP TRANSCRIPTION FACTOR"/>
    <property type="match status" value="1"/>
</dbReference>
<dbReference type="VEuPathDB" id="ToxoDB:EBH_0006700"/>
<accession>U6LSW8</accession>
<sequence length="1170" mass="126184">MTIPLRVTPFGLEQRGVYLQQDRHDEYYEQLLSPRHCRSTRGDCCCISVLLLGDQNAGKSALLYSLVASKDPRYTALTSLLPIIQAEFLNRREVLPGVWTAAALAAAADEGRGSTATAESDSGGVGTDLRGKHRQEQLDKRILEHRGTYEASVRTAATTAAAAAAAAAEAVESLVNRSRDEFPFLDSDVARSGALLSAEDFAFFCSEFGLRTQQQQHSLWKNVNDSRYVLLHLLEFGGDNLDRMHAFYNIYDSCRSSSNSSSTISSQTCCGRCSFSSSCSKCDQATAAALLRWERDSKNEDTISKTCSNSERKALETEATKGRESRDETLMAAAAQDDISETRSTVLAQSLRRSFKLAAEVPLLVYFVNCSTMFVSPSTQNVAASAVATATVELSATAFLKLLLRLHACCSLLEPNETRKRPIHFVCSRISCQLAVSAGVDAAATDAAAAISATGCCCKGFDERESFRKAVEALREFISMTSPATAAKSDISKTATGDGVGSAEKHIAAVTSSLKQPFESLYCRFLSDTGSCGDSTSSSSSQDNGSSSSTSDISWVPFEDCWGVSECTRLKAEDEQLQQCASVVFLKKLLSFVWVICAPLPFCRSLNFRGVSAVRVLERNSNSQQKQHLPPQQQQQQQQQQHEAWGPDFQLCVVSIIAFLARVLSLLAEAEEAAEDGTEAAVSSGIGEERLEHPIISKRMLPGMDSGDEGTIYAESRGVREVEEEAEKQQQQQLQQEQDIMTGETGRQLISLFSACAHSRRQQQQQTPPNEVSVDLWLSNIDWREFISDFDPFEQQLQRQQDPECRNEQQKQITLSATGEVVTASAVGEDYLLLLPAAAAAAAFTPLASGLVSLGCCLPCCADGGPWGPLVVQFSINMQSIGSHIDLLLLPQILEKPITAIQQQLQQVHLPPLPLNQKELLKKGFLHCLAAVQLPFHPQVCGLFDSILTSCAREPLPADFWTAGAAAAVAAVTAPASEGAAEADTQLAAARKAVAAAVDAAAGNAQALLQQRLQQELLQAEKTGEKAVGATALVNSLQLLLHLCGDVVLLQQMAAAAARSTNGSEQNEHKQQKQEKSSPGEDWRHRTGGPYCSQNQLFWTVALHPPAEKTAKSDAVEAGGCAAAARDCCGEHTPNSDILALSLQSINRELAAVGLMMLPGRQAGATVPPS</sequence>
<feature type="compositionally biased region" description="Basic and acidic residues" evidence="1">
    <location>
        <begin position="1066"/>
        <end position="1085"/>
    </location>
</feature>
<evidence type="ECO:0000313" key="2">
    <source>
        <dbReference type="EMBL" id="CDJ53241.1"/>
    </source>
</evidence>
<reference evidence="2" key="1">
    <citation type="submission" date="2013-10" db="EMBL/GenBank/DDBJ databases">
        <title>Genomic analysis of the causative agents of coccidiosis in chickens.</title>
        <authorList>
            <person name="Reid A.J."/>
            <person name="Blake D."/>
            <person name="Billington K."/>
            <person name="Browne H."/>
            <person name="Dunn M."/>
            <person name="Hung S."/>
            <person name="Kawahara F."/>
            <person name="Miranda-Saavedra D."/>
            <person name="Mourier T."/>
            <person name="Nagra H."/>
            <person name="Otto T.D."/>
            <person name="Rawlings N."/>
            <person name="Sanchez A."/>
            <person name="Sanders M."/>
            <person name="Subramaniam C."/>
            <person name="Tay Y."/>
            <person name="Dear P."/>
            <person name="Doerig C."/>
            <person name="Gruber A."/>
            <person name="Parkinson J."/>
            <person name="Shirley M."/>
            <person name="Wan K.L."/>
            <person name="Berriman M."/>
            <person name="Tomley F."/>
            <person name="Pain A."/>
        </authorList>
    </citation>
    <scope>NUCLEOTIDE SEQUENCE [LARGE SCALE GENOMIC DNA]</scope>
    <source>
        <strain evidence="2">Houghton</strain>
    </source>
</reference>
<dbReference type="GO" id="GO:0043565">
    <property type="term" value="F:sequence-specific DNA binding"/>
    <property type="evidence" value="ECO:0007669"/>
    <property type="project" value="TreeGrafter"/>
</dbReference>
<feature type="compositionally biased region" description="Low complexity" evidence="1">
    <location>
        <begin position="624"/>
        <end position="641"/>
    </location>
</feature>
<evidence type="ECO:0000313" key="3">
    <source>
        <dbReference type="Proteomes" id="UP000030750"/>
    </source>
</evidence>
<dbReference type="PANTHER" id="PTHR14312:SF1">
    <property type="entry name" value="BASIC-LEUCINE ZIPPER TRANSCRIPTION FACTOR A"/>
    <property type="match status" value="1"/>
</dbReference>
<feature type="region of interest" description="Disordered" evidence="1">
    <location>
        <begin position="622"/>
        <end position="641"/>
    </location>
</feature>
<organism evidence="2 3">
    <name type="scientific">Eimeria brunetti</name>
    <dbReference type="NCBI Taxonomy" id="51314"/>
    <lineage>
        <taxon>Eukaryota</taxon>
        <taxon>Sar</taxon>
        <taxon>Alveolata</taxon>
        <taxon>Apicomplexa</taxon>
        <taxon>Conoidasida</taxon>
        <taxon>Coccidia</taxon>
        <taxon>Eucoccidiorida</taxon>
        <taxon>Eimeriorina</taxon>
        <taxon>Eimeriidae</taxon>
        <taxon>Eimeria</taxon>
    </lineage>
</organism>
<feature type="region of interest" description="Disordered" evidence="1">
    <location>
        <begin position="1060"/>
        <end position="1089"/>
    </location>
</feature>
<dbReference type="GO" id="GO:0010468">
    <property type="term" value="P:regulation of gene expression"/>
    <property type="evidence" value="ECO:0007669"/>
    <property type="project" value="TreeGrafter"/>
</dbReference>
<dbReference type="Proteomes" id="UP000030750">
    <property type="component" value="Unassembled WGS sequence"/>
</dbReference>
<dbReference type="GO" id="GO:0005634">
    <property type="term" value="C:nucleus"/>
    <property type="evidence" value="ECO:0007669"/>
    <property type="project" value="TreeGrafter"/>
</dbReference>
<protein>
    <submittedName>
        <fullName evidence="2">Uncharacterized protein</fullName>
    </submittedName>
</protein>
<dbReference type="AlphaFoldDB" id="U6LSW8"/>
<keyword evidence="3" id="KW-1185">Reference proteome</keyword>
<dbReference type="OrthoDB" id="448550at2759"/>
<dbReference type="EMBL" id="HG713284">
    <property type="protein sequence ID" value="CDJ53241.1"/>
    <property type="molecule type" value="Genomic_DNA"/>
</dbReference>